<name>A0ABY4QV29_9ACTN</name>
<feature type="transmembrane region" description="Helical" evidence="8">
    <location>
        <begin position="423"/>
        <end position="442"/>
    </location>
</feature>
<dbReference type="Proteomes" id="UP001056336">
    <property type="component" value="Chromosome"/>
</dbReference>
<dbReference type="PANTHER" id="PTHR43289">
    <property type="entry name" value="MITOGEN-ACTIVATED PROTEIN KINASE KINASE KINASE 20-RELATED"/>
    <property type="match status" value="1"/>
</dbReference>
<dbReference type="PROSITE" id="PS00109">
    <property type="entry name" value="PROTEIN_KINASE_TYR"/>
    <property type="match status" value="1"/>
</dbReference>
<evidence type="ECO:0000313" key="10">
    <source>
        <dbReference type="EMBL" id="UQX87278.1"/>
    </source>
</evidence>
<accession>A0ABY4QV29</accession>
<evidence type="ECO:0000256" key="1">
    <source>
        <dbReference type="ARBA" id="ARBA00012513"/>
    </source>
</evidence>
<organism evidence="10 11">
    <name type="scientific">Jatrophihabitans telluris</name>
    <dbReference type="NCBI Taxonomy" id="2038343"/>
    <lineage>
        <taxon>Bacteria</taxon>
        <taxon>Bacillati</taxon>
        <taxon>Actinomycetota</taxon>
        <taxon>Actinomycetes</taxon>
        <taxon>Jatrophihabitantales</taxon>
        <taxon>Jatrophihabitantaceae</taxon>
        <taxon>Jatrophihabitans</taxon>
    </lineage>
</organism>
<dbReference type="Pfam" id="PF00069">
    <property type="entry name" value="Pkinase"/>
    <property type="match status" value="1"/>
</dbReference>
<dbReference type="RefSeq" id="WP_249769768.1">
    <property type="nucleotide sequence ID" value="NZ_CP097332.1"/>
</dbReference>
<reference evidence="10" key="1">
    <citation type="journal article" date="2018" name="Int. J. Syst. Evol. Microbiol.">
        <title>Jatrophihabitans telluris sp. nov., isolated from sediment soil of lava forest wetlands and the emended description of the genus Jatrophihabitans.</title>
        <authorList>
            <person name="Lee K.C."/>
            <person name="Suh M.K."/>
            <person name="Eom M.K."/>
            <person name="Kim K.K."/>
            <person name="Kim J.S."/>
            <person name="Kim D.S."/>
            <person name="Ko S.H."/>
            <person name="Shin Y.K."/>
            <person name="Lee J.S."/>
        </authorList>
    </citation>
    <scope>NUCLEOTIDE SEQUENCE</scope>
    <source>
        <strain evidence="10">N237</strain>
    </source>
</reference>
<keyword evidence="2 10" id="KW-0723">Serine/threonine-protein kinase</keyword>
<dbReference type="Gene3D" id="3.30.200.20">
    <property type="entry name" value="Phosphorylase Kinase, domain 1"/>
    <property type="match status" value="1"/>
</dbReference>
<dbReference type="PROSITE" id="PS50011">
    <property type="entry name" value="PROTEIN_KINASE_DOM"/>
    <property type="match status" value="1"/>
</dbReference>
<feature type="compositionally biased region" description="Polar residues" evidence="7">
    <location>
        <begin position="345"/>
        <end position="355"/>
    </location>
</feature>
<dbReference type="EC" id="2.7.11.1" evidence="1"/>
<dbReference type="CDD" id="cd14014">
    <property type="entry name" value="STKc_PknB_like"/>
    <property type="match status" value="1"/>
</dbReference>
<keyword evidence="6" id="KW-0067">ATP-binding</keyword>
<feature type="compositionally biased region" description="Low complexity" evidence="7">
    <location>
        <begin position="317"/>
        <end position="344"/>
    </location>
</feature>
<feature type="region of interest" description="Disordered" evidence="7">
    <location>
        <begin position="303"/>
        <end position="358"/>
    </location>
</feature>
<evidence type="ECO:0000256" key="6">
    <source>
        <dbReference type="ARBA" id="ARBA00022840"/>
    </source>
</evidence>
<dbReference type="GO" id="GO:0004674">
    <property type="term" value="F:protein serine/threonine kinase activity"/>
    <property type="evidence" value="ECO:0007669"/>
    <property type="project" value="UniProtKB-KW"/>
</dbReference>
<keyword evidence="5 10" id="KW-0418">Kinase</keyword>
<keyword evidence="8" id="KW-1133">Transmembrane helix</keyword>
<feature type="region of interest" description="Disordered" evidence="7">
    <location>
        <begin position="446"/>
        <end position="474"/>
    </location>
</feature>
<protein>
    <recommendedName>
        <fullName evidence="1">non-specific serine/threonine protein kinase</fullName>
        <ecNumber evidence="1">2.7.11.1</ecNumber>
    </recommendedName>
</protein>
<keyword evidence="4" id="KW-0547">Nucleotide-binding</keyword>
<evidence type="ECO:0000256" key="8">
    <source>
        <dbReference type="SAM" id="Phobius"/>
    </source>
</evidence>
<evidence type="ECO:0000256" key="7">
    <source>
        <dbReference type="SAM" id="MobiDB-lite"/>
    </source>
</evidence>
<dbReference type="EMBL" id="CP097332">
    <property type="protein sequence ID" value="UQX87278.1"/>
    <property type="molecule type" value="Genomic_DNA"/>
</dbReference>
<keyword evidence="8" id="KW-0812">Transmembrane</keyword>
<dbReference type="InterPro" id="IPR008266">
    <property type="entry name" value="Tyr_kinase_AS"/>
</dbReference>
<dbReference type="Gene3D" id="1.10.510.10">
    <property type="entry name" value="Transferase(Phosphotransferase) domain 1"/>
    <property type="match status" value="1"/>
</dbReference>
<evidence type="ECO:0000313" key="11">
    <source>
        <dbReference type="Proteomes" id="UP001056336"/>
    </source>
</evidence>
<keyword evidence="8" id="KW-0472">Membrane</keyword>
<keyword evidence="3" id="KW-0808">Transferase</keyword>
<gene>
    <name evidence="10" type="ORF">M6D93_13325</name>
</gene>
<dbReference type="SUPFAM" id="SSF56112">
    <property type="entry name" value="Protein kinase-like (PK-like)"/>
    <property type="match status" value="1"/>
</dbReference>
<dbReference type="InterPro" id="IPR011009">
    <property type="entry name" value="Kinase-like_dom_sf"/>
</dbReference>
<reference evidence="10" key="2">
    <citation type="submission" date="2022-05" db="EMBL/GenBank/DDBJ databases">
        <authorList>
            <person name="Kim J.-S."/>
            <person name="Lee K."/>
            <person name="Suh M."/>
            <person name="Eom M."/>
            <person name="Kim J.-S."/>
            <person name="Kim D.-S."/>
            <person name="Ko S.-H."/>
            <person name="Shin Y."/>
            <person name="Lee J.-S."/>
        </authorList>
    </citation>
    <scope>NUCLEOTIDE SEQUENCE</scope>
    <source>
        <strain evidence="10">N237</strain>
    </source>
</reference>
<evidence type="ECO:0000256" key="5">
    <source>
        <dbReference type="ARBA" id="ARBA00022777"/>
    </source>
</evidence>
<feature type="domain" description="Protein kinase" evidence="9">
    <location>
        <begin position="8"/>
        <end position="266"/>
    </location>
</feature>
<dbReference type="InterPro" id="IPR000719">
    <property type="entry name" value="Prot_kinase_dom"/>
</dbReference>
<evidence type="ECO:0000256" key="2">
    <source>
        <dbReference type="ARBA" id="ARBA00022527"/>
    </source>
</evidence>
<evidence type="ECO:0000259" key="9">
    <source>
        <dbReference type="PROSITE" id="PS50011"/>
    </source>
</evidence>
<feature type="compositionally biased region" description="Low complexity" evidence="7">
    <location>
        <begin position="446"/>
        <end position="461"/>
    </location>
</feature>
<keyword evidence="11" id="KW-1185">Reference proteome</keyword>
<proteinExistence type="predicted"/>
<evidence type="ECO:0000256" key="3">
    <source>
        <dbReference type="ARBA" id="ARBA00022679"/>
    </source>
</evidence>
<sequence length="603" mass="63142">MKLQVPGYRVGPLIGYGSRGAVFAATTAAGEGVALKVIERVGAGRAGEPGDPAAEAALLARLDHPGLIRLHQFVRTPERDVLVLDLAAGGSLSELLARRGRLTVPEVVAALSPVASALAYAHSAEVLHGDVSAANVLFTVDGRPLLADLGLGRMFGTAPPEELLGTPAYLDPQVVRGGVAATFSDVFGLAALTLHAATGFGPWHRTGEESAEELISTSAVGVPIDLDARVNDLPPALARLIRRGLDEDPFRRGSAAEYAVDLAACLSTRGVAVTPPRAVVLGAGRIPPVGRHSVERRAAELEAVRRSQQEGGSGAVLPSGLSAPASSASAPPRSSTSWSSRGSTRPASGFSSMLGSSRVARPRARSAAAELAGASARPAFARPRQLGGDLVRTDLTQLARPRIRPDERPVRRRRLRSLSLRRAVLLAGSAALLVVAAIVVVVRGGPASSADPRPAARPMPSGARPTRPSSHDQAANSMNIEVARSTLADLDRQRGAAYALRRPDLLERVYSSAGLLAQDRDQLLAAEPQGCHLDGLNTRYDNVVLARVDPGSVRVLVTARMSRVTLRCAGRPPIHSPERGPTRLVIELSPTAEGYRISSQRTA</sequence>
<evidence type="ECO:0000256" key="4">
    <source>
        <dbReference type="ARBA" id="ARBA00022741"/>
    </source>
</evidence>
<dbReference type="PANTHER" id="PTHR43289:SF6">
    <property type="entry name" value="SERINE_THREONINE-PROTEIN KINASE NEKL-3"/>
    <property type="match status" value="1"/>
</dbReference>